<proteinExistence type="predicted"/>
<feature type="coiled-coil region" evidence="2">
    <location>
        <begin position="71"/>
        <end position="105"/>
    </location>
</feature>
<keyword evidence="4" id="KW-0675">Receptor</keyword>
<dbReference type="GO" id="GO:0006915">
    <property type="term" value="P:apoptotic process"/>
    <property type="evidence" value="ECO:0007669"/>
    <property type="project" value="UniProtKB-KW"/>
</dbReference>
<evidence type="ECO:0000256" key="2">
    <source>
        <dbReference type="SAM" id="Coils"/>
    </source>
</evidence>
<keyword evidence="2" id="KW-0175">Coiled coil</keyword>
<evidence type="ECO:0000256" key="1">
    <source>
        <dbReference type="PIRNR" id="PIRNR034247"/>
    </source>
</evidence>
<dbReference type="InterPro" id="IPR017025">
    <property type="entry name" value="Cancer-assoc_antigen_RCAS1"/>
</dbReference>
<comment type="function">
    <text evidence="1">May participate in suppression of cell proliferation and induces apoptotic cell death through activation of interleukin-1-beta converting enzyme (ICE)-like proteases.</text>
</comment>
<dbReference type="AlphaFoldDB" id="A0AAJ7X1H6"/>
<dbReference type="Proteomes" id="UP001318040">
    <property type="component" value="Chromosome 27"/>
</dbReference>
<dbReference type="RefSeq" id="XP_032817820.1">
    <property type="nucleotide sequence ID" value="XM_032961929.1"/>
</dbReference>
<protein>
    <submittedName>
        <fullName evidence="4">Receptor-binding cancer antigen expressed on SiSo cells</fullName>
    </submittedName>
</protein>
<accession>A0AAJ7X1H6</accession>
<dbReference type="PANTHER" id="PTHR15208:SF2">
    <property type="entry name" value="RECEPTOR-BINDING CANCER ANTIGEN EXPRESSED ON SISO CELLS"/>
    <property type="match status" value="1"/>
</dbReference>
<dbReference type="GO" id="GO:0030141">
    <property type="term" value="C:secretory granule"/>
    <property type="evidence" value="ECO:0007669"/>
    <property type="project" value="TreeGrafter"/>
</dbReference>
<gene>
    <name evidence="4" type="primary">EBAG9</name>
</gene>
<sequence>RHDPHHRKTQKIIVKKKQDFIGLSGSSTLSSRLVASQDQSFLPPTSELGELDTWPEGRNAWEEEGDASWEADEVLRQQRQMERERRTAEQLRKKVEKDILRAQRKEHGKIAVKLS</sequence>
<dbReference type="PIRSF" id="PIRSF034247">
    <property type="entry name" value="RCAS1"/>
    <property type="match status" value="1"/>
</dbReference>
<keyword evidence="3" id="KW-1185">Reference proteome</keyword>
<reference evidence="4" key="1">
    <citation type="submission" date="2025-08" db="UniProtKB">
        <authorList>
            <consortium name="RefSeq"/>
        </authorList>
    </citation>
    <scope>IDENTIFICATION</scope>
    <source>
        <tissue evidence="4">Sperm</tissue>
    </source>
</reference>
<dbReference type="CTD" id="9166"/>
<dbReference type="GO" id="GO:0000139">
    <property type="term" value="C:Golgi membrane"/>
    <property type="evidence" value="ECO:0007669"/>
    <property type="project" value="UniProtKB-SubCell"/>
</dbReference>
<dbReference type="PANTHER" id="PTHR15208">
    <property type="entry name" value="RECEPTOR-BINDING CANCER ANTIGEN EXPRESSED ON SISO CELLS CANCER ASSOCIATED SURFACE ANTIGEN RCAS1 ESTROGEN RECEPTOR-BINDING FRAGMENT- ASSOCIATED GENE 9 PROTEIN"/>
    <property type="match status" value="1"/>
</dbReference>
<dbReference type="KEGG" id="pmrn:116946701"/>
<keyword evidence="1" id="KW-0053">Apoptosis</keyword>
<name>A0AAJ7X1H6_PETMA</name>
<evidence type="ECO:0000313" key="4">
    <source>
        <dbReference type="RefSeq" id="XP_032817820.1"/>
    </source>
</evidence>
<feature type="non-terminal residue" evidence="4">
    <location>
        <position position="1"/>
    </location>
</feature>
<comment type="subcellular location">
    <subcellularLocation>
        <location evidence="1">Golgi apparatus membrane</location>
    </subcellularLocation>
</comment>
<evidence type="ECO:0000313" key="3">
    <source>
        <dbReference type="Proteomes" id="UP001318040"/>
    </source>
</evidence>
<organism evidence="3 4">
    <name type="scientific">Petromyzon marinus</name>
    <name type="common">Sea lamprey</name>
    <dbReference type="NCBI Taxonomy" id="7757"/>
    <lineage>
        <taxon>Eukaryota</taxon>
        <taxon>Metazoa</taxon>
        <taxon>Chordata</taxon>
        <taxon>Craniata</taxon>
        <taxon>Vertebrata</taxon>
        <taxon>Cyclostomata</taxon>
        <taxon>Hyperoartia</taxon>
        <taxon>Petromyzontiformes</taxon>
        <taxon>Petromyzontidae</taxon>
        <taxon>Petromyzon</taxon>
    </lineage>
</organism>
<keyword evidence="1" id="KW-0333">Golgi apparatus</keyword>